<gene>
    <name evidence="1" type="ORF">Vadar_002059</name>
</gene>
<name>A0ACB7Z9H4_9ERIC</name>
<accession>A0ACB7Z9H4</accession>
<organism evidence="1 2">
    <name type="scientific">Vaccinium darrowii</name>
    <dbReference type="NCBI Taxonomy" id="229202"/>
    <lineage>
        <taxon>Eukaryota</taxon>
        <taxon>Viridiplantae</taxon>
        <taxon>Streptophyta</taxon>
        <taxon>Embryophyta</taxon>
        <taxon>Tracheophyta</taxon>
        <taxon>Spermatophyta</taxon>
        <taxon>Magnoliopsida</taxon>
        <taxon>eudicotyledons</taxon>
        <taxon>Gunneridae</taxon>
        <taxon>Pentapetalae</taxon>
        <taxon>asterids</taxon>
        <taxon>Ericales</taxon>
        <taxon>Ericaceae</taxon>
        <taxon>Vaccinioideae</taxon>
        <taxon>Vaccinieae</taxon>
        <taxon>Vaccinium</taxon>
    </lineage>
</organism>
<comment type="caution">
    <text evidence="1">The sequence shown here is derived from an EMBL/GenBank/DDBJ whole genome shotgun (WGS) entry which is preliminary data.</text>
</comment>
<keyword evidence="2" id="KW-1185">Reference proteome</keyword>
<sequence>MFDHSSSLEQIYFDPRESAQNRIPPLTKDNTKLYEQLQPISAFSKMEAQTPPAKLLLRSQNGELENDMANNGGIPRTIALCECVAERKICDFTIRGFPYDCGYKRRADAEICALQGFPVSRFLISAYWKYEEEGGMAGLGGDADAHPFICFTMNLV</sequence>
<protein>
    <submittedName>
        <fullName evidence="1">Uncharacterized protein</fullName>
    </submittedName>
</protein>
<reference evidence="1 2" key="1">
    <citation type="journal article" date="2021" name="Hortic Res">
        <title>High-quality reference genome and annotation aids understanding of berry development for evergreen blueberry (Vaccinium darrowii).</title>
        <authorList>
            <person name="Yu J."/>
            <person name="Hulse-Kemp A.M."/>
            <person name="Babiker E."/>
            <person name="Staton M."/>
        </authorList>
    </citation>
    <scope>NUCLEOTIDE SEQUENCE [LARGE SCALE GENOMIC DNA]</scope>
    <source>
        <strain evidence="2">cv. NJ 8807/NJ 8810</strain>
        <tissue evidence="1">Young leaf</tissue>
    </source>
</reference>
<evidence type="ECO:0000313" key="2">
    <source>
        <dbReference type="Proteomes" id="UP000828048"/>
    </source>
</evidence>
<dbReference type="EMBL" id="CM037162">
    <property type="protein sequence ID" value="KAH7862252.1"/>
    <property type="molecule type" value="Genomic_DNA"/>
</dbReference>
<dbReference type="Proteomes" id="UP000828048">
    <property type="component" value="Chromosome 12"/>
</dbReference>
<proteinExistence type="predicted"/>
<evidence type="ECO:0000313" key="1">
    <source>
        <dbReference type="EMBL" id="KAH7862252.1"/>
    </source>
</evidence>